<organism evidence="1 2">
    <name type="scientific">Nocardiopsis changdeensis</name>
    <dbReference type="NCBI Taxonomy" id="2831969"/>
    <lineage>
        <taxon>Bacteria</taxon>
        <taxon>Bacillati</taxon>
        <taxon>Actinomycetota</taxon>
        <taxon>Actinomycetes</taxon>
        <taxon>Streptosporangiales</taxon>
        <taxon>Nocardiopsidaceae</taxon>
        <taxon>Nocardiopsis</taxon>
    </lineage>
</organism>
<dbReference type="InterPro" id="IPR046276">
    <property type="entry name" value="DUF6309"/>
</dbReference>
<evidence type="ECO:0000313" key="1">
    <source>
        <dbReference type="EMBL" id="QUX20955.1"/>
    </source>
</evidence>
<protein>
    <recommendedName>
        <fullName evidence="3">SMI1/KNR4 family protein</fullName>
    </recommendedName>
</protein>
<reference evidence="1 2" key="1">
    <citation type="submission" date="2021-05" db="EMBL/GenBank/DDBJ databases">
        <title>Direct Submission.</title>
        <authorList>
            <person name="Li K."/>
            <person name="Gao J."/>
        </authorList>
    </citation>
    <scope>NUCLEOTIDE SEQUENCE [LARGE SCALE GENOMIC DNA]</scope>
    <source>
        <strain evidence="1 2">Mg02</strain>
    </source>
</reference>
<sequence length="169" mass="19084">MRTFEALTTDDVVRRFLAAHPGTDAVSRSGNEYVEGVLRLAGEQRGGRWYRAVLTGDDIAGILLPWHAGEYGEREPVPPAGATVAEAAATLREWREDYHRTNPDCWGRLSWMAEAPHGPLFLSDGAVDHPYYERMERREGLTHLDGLHRMLAWTLWERLPDEVEAYVAG</sequence>
<name>A0ABX8BFD6_9ACTN</name>
<keyword evidence="2" id="KW-1185">Reference proteome</keyword>
<evidence type="ECO:0008006" key="3">
    <source>
        <dbReference type="Google" id="ProtNLM"/>
    </source>
</evidence>
<accession>A0ABX8BFD6</accession>
<dbReference type="Pfam" id="PF19828">
    <property type="entry name" value="DUF6309"/>
    <property type="match status" value="1"/>
</dbReference>
<proteinExistence type="predicted"/>
<dbReference type="RefSeq" id="WP_220562151.1">
    <property type="nucleotide sequence ID" value="NZ_CP074133.1"/>
</dbReference>
<evidence type="ECO:0000313" key="2">
    <source>
        <dbReference type="Proteomes" id="UP000676079"/>
    </source>
</evidence>
<dbReference type="Proteomes" id="UP000676079">
    <property type="component" value="Chromosome"/>
</dbReference>
<dbReference type="EMBL" id="CP074133">
    <property type="protein sequence ID" value="QUX20955.1"/>
    <property type="molecule type" value="Genomic_DNA"/>
</dbReference>
<gene>
    <name evidence="1" type="ORF">KGD84_21155</name>
</gene>